<evidence type="ECO:0000256" key="3">
    <source>
        <dbReference type="ARBA" id="ARBA00007658"/>
    </source>
</evidence>
<dbReference type="GO" id="GO:0005509">
    <property type="term" value="F:calcium ion binding"/>
    <property type="evidence" value="ECO:0007669"/>
    <property type="project" value="InterPro"/>
</dbReference>
<evidence type="ECO:0000256" key="1">
    <source>
        <dbReference type="ARBA" id="ARBA00001913"/>
    </source>
</evidence>
<reference evidence="11" key="1">
    <citation type="submission" date="2020-01" db="EMBL/GenBank/DDBJ databases">
        <authorList>
            <consortium name="DOE Joint Genome Institute"/>
            <person name="Haridas S."/>
            <person name="Albert R."/>
            <person name="Binder M."/>
            <person name="Bloem J."/>
            <person name="Labutti K."/>
            <person name="Salamov A."/>
            <person name="Andreopoulos B."/>
            <person name="Baker S.E."/>
            <person name="Barry K."/>
            <person name="Bills G."/>
            <person name="Bluhm B.H."/>
            <person name="Cannon C."/>
            <person name="Castanera R."/>
            <person name="Culley D.E."/>
            <person name="Daum C."/>
            <person name="Ezra D."/>
            <person name="Gonzalez J.B."/>
            <person name="Henrissat B."/>
            <person name="Kuo A."/>
            <person name="Liang C."/>
            <person name="Lipzen A."/>
            <person name="Lutzoni F."/>
            <person name="Magnuson J."/>
            <person name="Mondo S."/>
            <person name="Nolan M."/>
            <person name="Ohm R."/>
            <person name="Pangilinan J."/>
            <person name="Park H.-J."/>
            <person name="Ramirez L."/>
            <person name="Alfaro M."/>
            <person name="Sun H."/>
            <person name="Tritt A."/>
            <person name="Yoshinaga Y."/>
            <person name="Zwiers L.-H."/>
            <person name="Turgeon B.G."/>
            <person name="Goodwin S.B."/>
            <person name="Spatafora J.W."/>
            <person name="Crous P.W."/>
            <person name="Grigoriev I.V."/>
        </authorList>
    </citation>
    <scope>NUCLEOTIDE SEQUENCE</scope>
    <source>
        <strain evidence="11">P77</strain>
    </source>
</reference>
<keyword evidence="4 9" id="KW-0378">Hydrolase</keyword>
<dbReference type="PRINTS" id="PR00747">
    <property type="entry name" value="GLYHDRLASE47"/>
</dbReference>
<dbReference type="GO" id="GO:0005975">
    <property type="term" value="P:carbohydrate metabolic process"/>
    <property type="evidence" value="ECO:0007669"/>
    <property type="project" value="InterPro"/>
</dbReference>
<keyword evidence="7" id="KW-0106">Calcium</keyword>
<gene>
    <name evidence="11" type="ORF">BDW02DRAFT_626192</name>
</gene>
<feature type="region of interest" description="Disordered" evidence="10">
    <location>
        <begin position="774"/>
        <end position="808"/>
    </location>
</feature>
<dbReference type="Pfam" id="PF01532">
    <property type="entry name" value="Glyco_hydro_47"/>
    <property type="match status" value="1"/>
</dbReference>
<name>A0A6A5KU07_9PLEO</name>
<dbReference type="GO" id="GO:0005783">
    <property type="term" value="C:endoplasmic reticulum"/>
    <property type="evidence" value="ECO:0007669"/>
    <property type="project" value="TreeGrafter"/>
</dbReference>
<evidence type="ECO:0000256" key="5">
    <source>
        <dbReference type="ARBA" id="ARBA00023157"/>
    </source>
</evidence>
<feature type="compositionally biased region" description="Low complexity" evidence="10">
    <location>
        <begin position="89"/>
        <end position="101"/>
    </location>
</feature>
<evidence type="ECO:0000256" key="2">
    <source>
        <dbReference type="ARBA" id="ARBA00004922"/>
    </source>
</evidence>
<keyword evidence="12" id="KW-1185">Reference proteome</keyword>
<dbReference type="InterPro" id="IPR036026">
    <property type="entry name" value="Seven-hairpin_glycosidases"/>
</dbReference>
<feature type="disulfide bond" evidence="8">
    <location>
        <begin position="633"/>
        <end position="662"/>
    </location>
</feature>
<dbReference type="OrthoDB" id="8118055at2759"/>
<evidence type="ECO:0000256" key="7">
    <source>
        <dbReference type="PIRSR" id="PIRSR601382-2"/>
    </source>
</evidence>
<dbReference type="Gene3D" id="1.50.10.10">
    <property type="match status" value="3"/>
</dbReference>
<dbReference type="InterPro" id="IPR001382">
    <property type="entry name" value="Glyco_hydro_47"/>
</dbReference>
<comment type="cofactor">
    <cofactor evidence="1 7">
        <name>Ca(2+)</name>
        <dbReference type="ChEBI" id="CHEBI:29108"/>
    </cofactor>
</comment>
<dbReference type="PANTHER" id="PTHR11742">
    <property type="entry name" value="MANNOSYL-OLIGOSACCHARIDE ALPHA-1,2-MANNOSIDASE-RELATED"/>
    <property type="match status" value="1"/>
</dbReference>
<feature type="binding site" evidence="7">
    <location>
        <position position="956"/>
    </location>
    <ligand>
        <name>Ca(2+)</name>
        <dbReference type="ChEBI" id="CHEBI:29108"/>
    </ligand>
</feature>
<dbReference type="Proteomes" id="UP000800040">
    <property type="component" value="Unassembled WGS sequence"/>
</dbReference>
<proteinExistence type="inferred from homology"/>
<dbReference type="UniPathway" id="UPA00378"/>
<evidence type="ECO:0000256" key="10">
    <source>
        <dbReference type="SAM" id="MobiDB-lite"/>
    </source>
</evidence>
<feature type="compositionally biased region" description="Basic and acidic residues" evidence="10">
    <location>
        <begin position="42"/>
        <end position="58"/>
    </location>
</feature>
<feature type="active site" description="Proton donor" evidence="6">
    <location>
        <position position="262"/>
    </location>
</feature>
<feature type="region of interest" description="Disordered" evidence="10">
    <location>
        <begin position="470"/>
        <end position="531"/>
    </location>
</feature>
<dbReference type="InterPro" id="IPR050749">
    <property type="entry name" value="Glycosyl_Hydrolase_47"/>
</dbReference>
<protein>
    <recommendedName>
        <fullName evidence="9">alpha-1,2-Mannosidase</fullName>
        <ecNumber evidence="9">3.2.1.-</ecNumber>
    </recommendedName>
</protein>
<evidence type="ECO:0000256" key="4">
    <source>
        <dbReference type="ARBA" id="ARBA00022801"/>
    </source>
</evidence>
<feature type="compositionally biased region" description="Pro residues" evidence="10">
    <location>
        <begin position="74"/>
        <end position="88"/>
    </location>
</feature>
<comment type="pathway">
    <text evidence="2">Protein modification; protein glycosylation.</text>
</comment>
<keyword evidence="7" id="KW-0479">Metal-binding</keyword>
<evidence type="ECO:0000256" key="6">
    <source>
        <dbReference type="PIRSR" id="PIRSR601382-1"/>
    </source>
</evidence>
<dbReference type="GO" id="GO:0016020">
    <property type="term" value="C:membrane"/>
    <property type="evidence" value="ECO:0007669"/>
    <property type="project" value="InterPro"/>
</dbReference>
<dbReference type="EMBL" id="ML975244">
    <property type="protein sequence ID" value="KAF1839777.1"/>
    <property type="molecule type" value="Genomic_DNA"/>
</dbReference>
<dbReference type="SUPFAM" id="SSF48225">
    <property type="entry name" value="Seven-hairpin glycosidases"/>
    <property type="match status" value="1"/>
</dbReference>
<feature type="compositionally biased region" description="Low complexity" evidence="10">
    <location>
        <begin position="514"/>
        <end position="531"/>
    </location>
</feature>
<dbReference type="EC" id="3.2.1.-" evidence="9"/>
<dbReference type="PANTHER" id="PTHR11742:SF103">
    <property type="entry name" value="ENDOPLASMIC RETICULUM MANNOSIDASE MNL2-RELATED"/>
    <property type="match status" value="1"/>
</dbReference>
<keyword evidence="9" id="KW-0326">Glycosidase</keyword>
<evidence type="ECO:0000313" key="12">
    <source>
        <dbReference type="Proteomes" id="UP000800040"/>
    </source>
</evidence>
<organism evidence="11 12">
    <name type="scientific">Decorospora gaudefroyi</name>
    <dbReference type="NCBI Taxonomy" id="184978"/>
    <lineage>
        <taxon>Eukaryota</taxon>
        <taxon>Fungi</taxon>
        <taxon>Dikarya</taxon>
        <taxon>Ascomycota</taxon>
        <taxon>Pezizomycotina</taxon>
        <taxon>Dothideomycetes</taxon>
        <taxon>Pleosporomycetidae</taxon>
        <taxon>Pleosporales</taxon>
        <taxon>Pleosporineae</taxon>
        <taxon>Pleosporaceae</taxon>
        <taxon>Decorospora</taxon>
    </lineage>
</organism>
<feature type="region of interest" description="Disordered" evidence="10">
    <location>
        <begin position="421"/>
        <end position="456"/>
    </location>
</feature>
<evidence type="ECO:0000256" key="8">
    <source>
        <dbReference type="PIRSR" id="PIRSR601382-3"/>
    </source>
</evidence>
<dbReference type="GO" id="GO:0004571">
    <property type="term" value="F:mannosyl-oligosaccharide 1,2-alpha-mannosidase activity"/>
    <property type="evidence" value="ECO:0007669"/>
    <property type="project" value="InterPro"/>
</dbReference>
<dbReference type="GO" id="GO:0036503">
    <property type="term" value="P:ERAD pathway"/>
    <property type="evidence" value="ECO:0007669"/>
    <property type="project" value="UniProtKB-ARBA"/>
</dbReference>
<feature type="active site" description="Proton donor" evidence="6">
    <location>
        <position position="676"/>
    </location>
</feature>
<feature type="region of interest" description="Disordered" evidence="10">
    <location>
        <begin position="42"/>
        <end position="123"/>
    </location>
</feature>
<dbReference type="InterPro" id="IPR012341">
    <property type="entry name" value="6hp_glycosidase-like_sf"/>
</dbReference>
<accession>A0A6A5KU07</accession>
<feature type="active site" evidence="6">
    <location>
        <position position="557"/>
    </location>
</feature>
<comment type="similarity">
    <text evidence="3 9">Belongs to the glycosyl hydrolase 47 family.</text>
</comment>
<evidence type="ECO:0000256" key="9">
    <source>
        <dbReference type="RuleBase" id="RU361193"/>
    </source>
</evidence>
<evidence type="ECO:0000313" key="11">
    <source>
        <dbReference type="EMBL" id="KAF1839777.1"/>
    </source>
</evidence>
<dbReference type="AlphaFoldDB" id="A0A6A5KU07"/>
<keyword evidence="5 8" id="KW-1015">Disulfide bond</keyword>
<feature type="active site" evidence="6">
    <location>
        <position position="870"/>
    </location>
</feature>
<sequence>MFRYRRYRAFLVFAVIAVLALYKFGASGVAWREAASHAVGAVDHDSEPRPAVAHETKSLKLHVPAATKSQSIETPPPVKKPSPSPSLSPSPTVTEQQQKPTIPSPKPPHPPQDKPAISDNGLDSSTSIEVIHWTKLPERFPVPSKSLIQLPSGKPKPIPKIQAKFKPEDAMAKKGRIAKLEKIKRVAKKSWDGYKEYAWLHDELRPQSGTFKDPFANWGATLVDSLDTLWIMGLKEEFEDAVKAVDKIDFTTTMRAEIPMFETTIRYLGGLVAAYDLSDKKYQNLLDKAVELAEVLISAFDTPNHMPKMYYYWRAEFASQNHRADQRAVLAEIGSLSMEFTRLAQLTGEHKYYDAIARITDHLEEFQSKTKLPGMWPTYLDASGCGKPYVESPSSTEKLSPEGKKFVPLNLPDPVMITSETGGVDLEPKGDPISPKVAGEEHNPQSDMLSPSGKTFVPLNLPNPVLITSDNGVDSGASADSIVPGTARKEQTRSRRKSRQLNIDENPPPKAAIDGDTASPSSSADASMPTTPECVQQGFVSVTGYGREEFTLGGMSDSTYEYLPKQYLLLGAQVEKYRTMYEQSMDVVKKHLLFRPMLPNGQDILFSGKLNVPSNVDDTKVGDLTAENAHLTCFTGGMFGMGAKLFDRPEDLVIAKKLTEGCIWSYSMTPTGIMPESFDVVPCENTNECAWNETAYWDAIDPQYASRKKTHETQMEIYKEQMISASSWYAAQLAAMTAPPTPSATAVSEAQATSTLVYADTLDRRQLADLVDEAEIGHKPSPSVETQQDHDSVMGGEPEEGEGPPTKVQPTLDIAELALQPSMTLPVLPNVYSPGPFLDHKEYVQTRIQENRLPHGVTRIGSRNYILRPEAIESVWYMYRITGDPYWREAGWRMFLAIDQHTSTEYGNSAIDDVTKVTPELNDDMESFWLAETLKYFYLLFADEDLVSLDEWVLNTEAHPFRRPT</sequence>